<protein>
    <submittedName>
        <fullName evidence="5">Uncharacterized protein</fullName>
    </submittedName>
</protein>
<feature type="region of interest" description="Disordered" evidence="2">
    <location>
        <begin position="353"/>
        <end position="443"/>
    </location>
</feature>
<evidence type="ECO:0000313" key="6">
    <source>
        <dbReference type="Proteomes" id="UP000181860"/>
    </source>
</evidence>
<dbReference type="EMBL" id="CP123735">
    <property type="protein sequence ID" value="WGO85864.1"/>
    <property type="molecule type" value="Genomic_DNA"/>
</dbReference>
<evidence type="ECO:0000313" key="4">
    <source>
        <dbReference type="EMBL" id="SDA63468.1"/>
    </source>
</evidence>
<dbReference type="EMBL" id="FMXC01000024">
    <property type="protein sequence ID" value="SDA63468.1"/>
    <property type="molecule type" value="Genomic_DNA"/>
</dbReference>
<feature type="compositionally biased region" description="Acidic residues" evidence="2">
    <location>
        <begin position="370"/>
        <end position="386"/>
    </location>
</feature>
<reference evidence="5" key="2">
    <citation type="journal article" date="2022" name="Food Funct.">
        <title>Lactobacillus kefiranofaciens ZW18 from Kefir enhances the anti-tumor effect of anti-programmed cell death 1 (PD-1) immunotherapy by modulating the gut microbiota.</title>
        <authorList>
            <person name="Zhao J."/>
            <person name="Wang Y."/>
            <person name="Wang J."/>
            <person name="Lv M."/>
            <person name="Zhou C."/>
            <person name="Jia L."/>
            <person name="Geng W."/>
        </authorList>
    </citation>
    <scope>NUCLEOTIDE SEQUENCE</scope>
    <source>
        <strain evidence="5">ZW18</strain>
    </source>
</reference>
<keyword evidence="6" id="KW-1185">Reference proteome</keyword>
<accession>A0AAX3UE22</accession>
<proteinExistence type="predicted"/>
<evidence type="ECO:0000313" key="7">
    <source>
        <dbReference type="Proteomes" id="UP001242513"/>
    </source>
</evidence>
<feature type="transmembrane region" description="Helical" evidence="3">
    <location>
        <begin position="29"/>
        <end position="49"/>
    </location>
</feature>
<evidence type="ECO:0000256" key="3">
    <source>
        <dbReference type="SAM" id="Phobius"/>
    </source>
</evidence>
<evidence type="ECO:0000256" key="2">
    <source>
        <dbReference type="SAM" id="MobiDB-lite"/>
    </source>
</evidence>
<sequence>MLNSAANFFELKGLAVSFNITFLKGCLKILVVISFILAIIAIIVAIIIWHRHSQKQNFDLTPRDNSGDAIDVSESEEDDPSSAPVYEGDFGFEDWQTWEDFLAEVGVLDIRNAMIEYETGDNSRMFIMLAEMQQSNPSLKTDQEIQQDNALQEVFYNGVHRPLKISSQSQKIEMTDFLNSLKDHSQYLQNSNKEMKKIARDVIDNTLNYQHQTDRFENRCYLQFMAIIQPDEVYGDTPEVLEKQIHEKALEKLLRQIANANGILRRADHALNPLDTFGLLEVLYKTFNRESSVKMRFEDIIRKQRFSLYTSAHQSDKLFKEVQQKIKIEAELMNHARDAMWLQQQAENEKKLSKGQDYYSADSKGTQATTDDDSIENTNEFQEEPDSPFKVPEDILSETNTTSNVTNNGQGSDSPKANDVSDKNESASPDDDGIDITGLDDLK</sequence>
<evidence type="ECO:0000256" key="1">
    <source>
        <dbReference type="SAM" id="Coils"/>
    </source>
</evidence>
<dbReference type="Proteomes" id="UP000181860">
    <property type="component" value="Unassembled WGS sequence"/>
</dbReference>
<keyword evidence="3" id="KW-0812">Transmembrane</keyword>
<feature type="compositionally biased region" description="Acidic residues" evidence="2">
    <location>
        <begin position="71"/>
        <end position="80"/>
    </location>
</feature>
<reference evidence="4 6" key="1">
    <citation type="submission" date="2016-10" db="EMBL/GenBank/DDBJ databases">
        <authorList>
            <person name="Varghese N."/>
            <person name="Submissions S."/>
        </authorList>
    </citation>
    <scope>NUCLEOTIDE SEQUENCE [LARGE SCALE GENOMIC DNA]</scope>
    <source>
        <strain evidence="4 6">ATCC 43761</strain>
    </source>
</reference>
<reference evidence="5" key="3">
    <citation type="submission" date="2023-04" db="EMBL/GenBank/DDBJ databases">
        <authorList>
            <person name="Wang Y."/>
        </authorList>
    </citation>
    <scope>NUCLEOTIDE SEQUENCE</scope>
    <source>
        <strain evidence="5">ZW18</strain>
    </source>
</reference>
<feature type="compositionally biased region" description="Low complexity" evidence="2">
    <location>
        <begin position="399"/>
        <end position="408"/>
    </location>
</feature>
<gene>
    <name evidence="5" type="ORF">QEJ78_11270</name>
    <name evidence="4" type="ORF">SAMN02983011_01829</name>
</gene>
<keyword evidence="3" id="KW-1133">Transmembrane helix</keyword>
<dbReference type="RefSeq" id="WP_013851280.1">
    <property type="nucleotide sequence ID" value="NZ_CP123735.1"/>
</dbReference>
<feature type="coiled-coil region" evidence="1">
    <location>
        <begin position="243"/>
        <end position="270"/>
    </location>
</feature>
<keyword evidence="1" id="KW-0175">Coiled coil</keyword>
<feature type="region of interest" description="Disordered" evidence="2">
    <location>
        <begin position="60"/>
        <end position="84"/>
    </location>
</feature>
<organism evidence="5 7">
    <name type="scientific">Lactobacillus kefiranofaciens</name>
    <dbReference type="NCBI Taxonomy" id="267818"/>
    <lineage>
        <taxon>Bacteria</taxon>
        <taxon>Bacillati</taxon>
        <taxon>Bacillota</taxon>
        <taxon>Bacilli</taxon>
        <taxon>Lactobacillales</taxon>
        <taxon>Lactobacillaceae</taxon>
        <taxon>Lactobacillus</taxon>
    </lineage>
</organism>
<evidence type="ECO:0000313" key="5">
    <source>
        <dbReference type="EMBL" id="WGO85864.1"/>
    </source>
</evidence>
<name>A0AAX3UE22_9LACO</name>
<dbReference type="Proteomes" id="UP001242513">
    <property type="component" value="Chromosome"/>
</dbReference>
<dbReference type="AlphaFoldDB" id="A0AAX3UE22"/>
<keyword evidence="3" id="KW-0472">Membrane</keyword>